<keyword evidence="4" id="KW-0762">Sugar transport</keyword>
<feature type="transmembrane region" description="Helical" evidence="12">
    <location>
        <begin position="312"/>
        <end position="338"/>
    </location>
</feature>
<dbReference type="InterPro" id="IPR013013">
    <property type="entry name" value="PTS_EIIC_1"/>
</dbReference>
<keyword evidence="16" id="KW-1185">Reference proteome</keyword>
<evidence type="ECO:0000313" key="15">
    <source>
        <dbReference type="EMBL" id="KGO32132.1"/>
    </source>
</evidence>
<dbReference type="PANTHER" id="PTHR30175">
    <property type="entry name" value="PHOSPHOTRANSFERASE SYSTEM TRANSPORT PROTEIN"/>
    <property type="match status" value="1"/>
</dbReference>
<evidence type="ECO:0000259" key="13">
    <source>
        <dbReference type="PROSITE" id="PS51098"/>
    </source>
</evidence>
<feature type="transmembrane region" description="Helical" evidence="12">
    <location>
        <begin position="350"/>
        <end position="370"/>
    </location>
</feature>
<keyword evidence="8" id="KW-0418">Kinase</keyword>
<evidence type="ECO:0000256" key="9">
    <source>
        <dbReference type="ARBA" id="ARBA00022989"/>
    </source>
</evidence>
<protein>
    <recommendedName>
        <fullName evidence="17">PTS beta-glucoside transporter subunit IIABC</fullName>
    </recommendedName>
</protein>
<keyword evidence="10 12" id="KW-0472">Membrane</keyword>
<dbReference type="InterPro" id="IPR018113">
    <property type="entry name" value="PTrfase_EIIB_Cys"/>
</dbReference>
<evidence type="ECO:0008006" key="17">
    <source>
        <dbReference type="Google" id="ProtNLM"/>
    </source>
</evidence>
<feature type="active site" description="Phosphocysteine intermediate; for EIIB activity" evidence="11">
    <location>
        <position position="27"/>
    </location>
</feature>
<evidence type="ECO:0000256" key="7">
    <source>
        <dbReference type="ARBA" id="ARBA00022692"/>
    </source>
</evidence>
<comment type="subcellular location">
    <subcellularLocation>
        <location evidence="1">Cell membrane</location>
        <topology evidence="1">Multi-pass membrane protein</topology>
    </subcellularLocation>
</comment>
<dbReference type="Proteomes" id="UP000030023">
    <property type="component" value="Unassembled WGS sequence"/>
</dbReference>
<evidence type="ECO:0000256" key="1">
    <source>
        <dbReference type="ARBA" id="ARBA00004651"/>
    </source>
</evidence>
<sequence>MKKYEDLAKTIIKDVGGQENVNSLTHCITRLRFKLKNENIAKTDEIKQLDGVVTVMKSAGQYQVVIGNAVGDVFDTIMSMGLLPNSVASSGDNNQTAAADSENAGDGKKKNLFNAFIDLISGIFTPILGLLCATGMIKGFNAMFVAFGLYNNTSGNYQILNMIGDSFFYFLPIFLGYSSAKKFNLNPFIGMTIAASMVYPTIAQIMNGRVLYTLFSGTPFSSPVHITFLGIPVILMTYSSSVIPIILATYFASKVEKFFNRIIPTVVKMFIVPCFTLLITVPITFIVIGPVATWAGRLLGDGIFSIYHVSPLIAGLLLGGLWQVLVIFGLHWGISAIAFNNIAVLKYDPLLAFTFPASFAQTGVVLSMLIKLKIKN</sequence>
<evidence type="ECO:0000259" key="14">
    <source>
        <dbReference type="PROSITE" id="PS51103"/>
    </source>
</evidence>
<feature type="transmembrane region" description="Helical" evidence="12">
    <location>
        <begin position="157"/>
        <end position="176"/>
    </location>
</feature>
<keyword evidence="3" id="KW-1003">Cell membrane</keyword>
<evidence type="ECO:0000256" key="4">
    <source>
        <dbReference type="ARBA" id="ARBA00022597"/>
    </source>
</evidence>
<comment type="caution">
    <text evidence="15">The sequence shown here is derived from an EMBL/GenBank/DDBJ whole genome shotgun (WGS) entry which is preliminary data.</text>
</comment>
<keyword evidence="5" id="KW-0808">Transferase</keyword>
<evidence type="ECO:0000256" key="2">
    <source>
        <dbReference type="ARBA" id="ARBA00022448"/>
    </source>
</evidence>
<gene>
    <name evidence="15" type="ORF">Q757_02845</name>
</gene>
<evidence type="ECO:0000256" key="12">
    <source>
        <dbReference type="SAM" id="Phobius"/>
    </source>
</evidence>
<dbReference type="PROSITE" id="PS01035">
    <property type="entry name" value="PTS_EIIB_TYPE_1_CYS"/>
    <property type="match status" value="1"/>
</dbReference>
<dbReference type="PANTHER" id="PTHR30175:SF1">
    <property type="entry name" value="PTS SYSTEM ARBUTIN-, CELLOBIOSE-, AND SALICIN-SPECIFIC EIIBC COMPONENT-RELATED"/>
    <property type="match status" value="1"/>
</dbReference>
<keyword evidence="2" id="KW-0813">Transport</keyword>
<dbReference type="Pfam" id="PF00367">
    <property type="entry name" value="PTS_EIIB"/>
    <property type="match status" value="1"/>
</dbReference>
<evidence type="ECO:0000256" key="5">
    <source>
        <dbReference type="ARBA" id="ARBA00022679"/>
    </source>
</evidence>
<feature type="transmembrane region" description="Helical" evidence="12">
    <location>
        <begin position="270"/>
        <end position="292"/>
    </location>
</feature>
<reference evidence="15 16" key="1">
    <citation type="journal article" date="2014" name="Antonie Van Leeuwenhoek">
        <title>Oenococcus alcoholitolerans sp. nov., a lactic acid bacteria isolated from cachaca and ethanol fermentation processes.</title>
        <authorList>
            <person name="Badotti F."/>
            <person name="Moreira A.P."/>
            <person name="Tonon L.A."/>
            <person name="de Lucena B.T."/>
            <person name="Gomes Fde C."/>
            <person name="Kruger R."/>
            <person name="Thompson C.C."/>
            <person name="de Morais M.A.Jr."/>
            <person name="Rosa C.A."/>
            <person name="Thompson F.L."/>
        </authorList>
    </citation>
    <scope>NUCLEOTIDE SEQUENCE [LARGE SCALE GENOMIC DNA]</scope>
    <source>
        <strain evidence="15 16">UFRJ-M7.2.18</strain>
    </source>
</reference>
<organism evidence="15 16">
    <name type="scientific">Oenococcus alcoholitolerans</name>
    <dbReference type="NCBI Taxonomy" id="931074"/>
    <lineage>
        <taxon>Bacteria</taxon>
        <taxon>Bacillati</taxon>
        <taxon>Bacillota</taxon>
        <taxon>Bacilli</taxon>
        <taxon>Lactobacillales</taxon>
        <taxon>Lactobacillaceae</taxon>
        <taxon>Oenococcus</taxon>
    </lineage>
</organism>
<evidence type="ECO:0000256" key="10">
    <source>
        <dbReference type="ARBA" id="ARBA00023136"/>
    </source>
</evidence>
<feature type="transmembrane region" description="Helical" evidence="12">
    <location>
        <begin position="226"/>
        <end position="250"/>
    </location>
</feature>
<feature type="domain" description="PTS EIIB type-1" evidence="13">
    <location>
        <begin position="5"/>
        <end position="87"/>
    </location>
</feature>
<dbReference type="InterPro" id="IPR050558">
    <property type="entry name" value="PTS_Sugar-Specific_Components"/>
</dbReference>
<dbReference type="InterPro" id="IPR003352">
    <property type="entry name" value="PTS_EIIC"/>
</dbReference>
<feature type="domain" description="PTS EIIC type-1" evidence="14">
    <location>
        <begin position="118"/>
        <end position="376"/>
    </location>
</feature>
<dbReference type="Pfam" id="PF02378">
    <property type="entry name" value="PTS_EIIC"/>
    <property type="match status" value="1"/>
</dbReference>
<dbReference type="Gene3D" id="3.30.1360.60">
    <property type="entry name" value="Glucose permease domain IIB"/>
    <property type="match status" value="1"/>
</dbReference>
<accession>A0ABR4XRN4</accession>
<dbReference type="CDD" id="cd00212">
    <property type="entry name" value="PTS_IIB_glc"/>
    <property type="match status" value="1"/>
</dbReference>
<evidence type="ECO:0000256" key="6">
    <source>
        <dbReference type="ARBA" id="ARBA00022683"/>
    </source>
</evidence>
<keyword evidence="9 12" id="KW-1133">Transmembrane helix</keyword>
<evidence type="ECO:0000256" key="3">
    <source>
        <dbReference type="ARBA" id="ARBA00022475"/>
    </source>
</evidence>
<proteinExistence type="predicted"/>
<dbReference type="EMBL" id="AXCV01000087">
    <property type="protein sequence ID" value="KGO32132.1"/>
    <property type="molecule type" value="Genomic_DNA"/>
</dbReference>
<dbReference type="InterPro" id="IPR036878">
    <property type="entry name" value="Glu_permease_IIB"/>
</dbReference>
<keyword evidence="6" id="KW-0598">Phosphotransferase system</keyword>
<evidence type="ECO:0000256" key="8">
    <source>
        <dbReference type="ARBA" id="ARBA00022777"/>
    </source>
</evidence>
<evidence type="ECO:0000313" key="16">
    <source>
        <dbReference type="Proteomes" id="UP000030023"/>
    </source>
</evidence>
<name>A0ABR4XRN4_9LACO</name>
<dbReference type="SUPFAM" id="SSF55604">
    <property type="entry name" value="Glucose permease domain IIB"/>
    <property type="match status" value="1"/>
</dbReference>
<feature type="transmembrane region" description="Helical" evidence="12">
    <location>
        <begin position="116"/>
        <end position="137"/>
    </location>
</feature>
<feature type="transmembrane region" description="Helical" evidence="12">
    <location>
        <begin position="188"/>
        <end position="206"/>
    </location>
</feature>
<evidence type="ECO:0000256" key="11">
    <source>
        <dbReference type="PROSITE-ProRule" id="PRU00421"/>
    </source>
</evidence>
<keyword evidence="7 12" id="KW-0812">Transmembrane</keyword>
<dbReference type="InterPro" id="IPR001996">
    <property type="entry name" value="PTS_IIB_1"/>
</dbReference>
<dbReference type="PROSITE" id="PS51098">
    <property type="entry name" value="PTS_EIIB_TYPE_1"/>
    <property type="match status" value="1"/>
</dbReference>
<dbReference type="PROSITE" id="PS51103">
    <property type="entry name" value="PTS_EIIC_TYPE_1"/>
    <property type="match status" value="1"/>
</dbReference>